<proteinExistence type="predicted"/>
<dbReference type="InterPro" id="IPR014444">
    <property type="entry name" value="PH1575-like"/>
</dbReference>
<dbReference type="STRING" id="1519643.SAMN06295933_0332"/>
<sequence length="283" mass="30875">MKTQLDCLPCFLNMALNGIRKACPGQEDVHEAVIREWAKGFAEADFNESPPSIAGRLFRMTSKHIGNVDIFKAQKDASNKRVLELLPNITATVHGSTDPLLAAMGVSIIGNYMDCALIEQFDWEAELGHLEKGLDKSLFASFIDKVKVQKSLLILGDNAGEIGLDTILTGLLQADGVKVTYAVRGTNILNDATFEDAKIVGMSDICEVITSGVDTPGTVLDRCSPEFKERLKKSPVVLSKGQGNFESLWGVMDDVYYAFKVKCPVVANITGHPMKTSLFCIEN</sequence>
<evidence type="ECO:0000259" key="1">
    <source>
        <dbReference type="Pfam" id="PF01937"/>
    </source>
</evidence>
<protein>
    <recommendedName>
        <fullName evidence="1">Damage-control phosphatase ARMT1-like metal-binding domain-containing protein</fullName>
    </recommendedName>
</protein>
<dbReference type="EMBL" id="FWZU01000001">
    <property type="protein sequence ID" value="SME89762.1"/>
    <property type="molecule type" value="Genomic_DNA"/>
</dbReference>
<dbReference type="InterPro" id="IPR036075">
    <property type="entry name" value="ARMT-1-like_metal-bd_sf"/>
</dbReference>
<gene>
    <name evidence="2" type="ORF">SAMN06295933_0332</name>
</gene>
<dbReference type="Gene3D" id="3.40.50.10880">
    <property type="entry name" value="Uncharacterised protein PF01937, DUF89, domain 3"/>
    <property type="match status" value="1"/>
</dbReference>
<dbReference type="InterPro" id="IPR002791">
    <property type="entry name" value="ARMT1-like_metal-bd"/>
</dbReference>
<organism evidence="2 3">
    <name type="scientific">Desulfovibrio gilichinskyi</name>
    <dbReference type="NCBI Taxonomy" id="1519643"/>
    <lineage>
        <taxon>Bacteria</taxon>
        <taxon>Pseudomonadati</taxon>
        <taxon>Thermodesulfobacteriota</taxon>
        <taxon>Desulfovibrionia</taxon>
        <taxon>Desulfovibrionales</taxon>
        <taxon>Desulfovibrionaceae</taxon>
        <taxon>Desulfovibrio</taxon>
    </lineage>
</organism>
<evidence type="ECO:0000313" key="2">
    <source>
        <dbReference type="EMBL" id="SME89762.1"/>
    </source>
</evidence>
<dbReference type="SUPFAM" id="SSF111321">
    <property type="entry name" value="AF1104-like"/>
    <property type="match status" value="1"/>
</dbReference>
<dbReference type="RefSeq" id="WP_085097355.1">
    <property type="nucleotide sequence ID" value="NZ_FWZU01000001.1"/>
</dbReference>
<dbReference type="OrthoDB" id="9796465at2"/>
<feature type="domain" description="Damage-control phosphatase ARMT1-like metal-binding" evidence="1">
    <location>
        <begin position="4"/>
        <end position="275"/>
    </location>
</feature>
<accession>A0A1X7C4J9</accession>
<keyword evidence="3" id="KW-1185">Reference proteome</keyword>
<dbReference type="Proteomes" id="UP000192906">
    <property type="component" value="Unassembled WGS sequence"/>
</dbReference>
<reference evidence="3" key="1">
    <citation type="submission" date="2017-04" db="EMBL/GenBank/DDBJ databases">
        <authorList>
            <person name="Varghese N."/>
            <person name="Submissions S."/>
        </authorList>
    </citation>
    <scope>NUCLEOTIDE SEQUENCE [LARGE SCALE GENOMIC DNA]</scope>
    <source>
        <strain evidence="3">K3S</strain>
    </source>
</reference>
<dbReference type="Gene3D" id="1.10.285.20">
    <property type="entry name" value="Uncharacterised protein PF01937, DUF89, domain 2"/>
    <property type="match status" value="1"/>
</dbReference>
<evidence type="ECO:0000313" key="3">
    <source>
        <dbReference type="Proteomes" id="UP000192906"/>
    </source>
</evidence>
<dbReference type="Pfam" id="PF01937">
    <property type="entry name" value="ARMT1-like_dom"/>
    <property type="match status" value="1"/>
</dbReference>
<dbReference type="PIRSF" id="PIRSF006593">
    <property type="entry name" value="UCP006593"/>
    <property type="match status" value="1"/>
</dbReference>
<name>A0A1X7C4J9_9BACT</name>
<dbReference type="AlphaFoldDB" id="A0A1X7C4J9"/>